<dbReference type="STRING" id="584708.Apau_1667"/>
<evidence type="ECO:0000313" key="4">
    <source>
        <dbReference type="EMBL" id="EFQ24086.1"/>
    </source>
</evidence>
<dbReference type="AlphaFoldDB" id="E3CUW0"/>
<dbReference type="PaxDb" id="584708-Apau_1667"/>
<dbReference type="SUPFAM" id="SSF52540">
    <property type="entry name" value="P-loop containing nucleoside triphosphate hydrolases"/>
    <property type="match status" value="1"/>
</dbReference>
<dbReference type="InterPro" id="IPR027417">
    <property type="entry name" value="P-loop_NTPase"/>
</dbReference>
<dbReference type="CDD" id="cd01029">
    <property type="entry name" value="TOPRIM_primases"/>
    <property type="match status" value="1"/>
</dbReference>
<dbReference type="InterPro" id="IPR003593">
    <property type="entry name" value="AAA+_ATPase"/>
</dbReference>
<dbReference type="HOGENOM" id="CLU_322027_0_0_0"/>
<proteinExistence type="predicted"/>
<dbReference type="eggNOG" id="COG3598">
    <property type="taxonomic scope" value="Bacteria"/>
</dbReference>
<reference evidence="4 5" key="1">
    <citation type="journal article" date="2010" name="Stand. Genomic Sci.">
        <title>Non-contiguous finished genome sequence of Aminomonas paucivorans type strain (GLU-3).</title>
        <authorList>
            <person name="Pitluck S."/>
            <person name="Yasawong M."/>
            <person name="Held B."/>
            <person name="Lapidus A."/>
            <person name="Nolan M."/>
            <person name="Copeland A."/>
            <person name="Lucas S."/>
            <person name="Del Rio T.G."/>
            <person name="Tice H."/>
            <person name="Cheng J.F."/>
            <person name="Chertkov O."/>
            <person name="Goodwin L."/>
            <person name="Tapia R."/>
            <person name="Han C."/>
            <person name="Liolios K."/>
            <person name="Ivanova N."/>
            <person name="Mavromatis K."/>
            <person name="Ovchinnikova G."/>
            <person name="Pati A."/>
            <person name="Chen A."/>
            <person name="Palaniappan K."/>
            <person name="Land M."/>
            <person name="Hauser L."/>
            <person name="Chang Y.J."/>
            <person name="Jeffries C.D."/>
            <person name="Pukall R."/>
            <person name="Spring S."/>
            <person name="Rohde M."/>
            <person name="Sikorski J."/>
            <person name="Goker M."/>
            <person name="Woyke T."/>
            <person name="Bristow J."/>
            <person name="Eisen J.A."/>
            <person name="Markowitz V."/>
            <person name="Hugenholtz P."/>
            <person name="Kyrpides N.C."/>
            <person name="Klenk H.P."/>
        </authorList>
    </citation>
    <scope>NUCLEOTIDE SEQUENCE [LARGE SCALE GENOMIC DNA]</scope>
    <source>
        <strain evidence="4 5">DSM 12260</strain>
    </source>
</reference>
<dbReference type="InterPro" id="IPR006171">
    <property type="entry name" value="TOPRIM_dom"/>
</dbReference>
<keyword evidence="5" id="KW-1185">Reference proteome</keyword>
<evidence type="ECO:0000256" key="1">
    <source>
        <dbReference type="SAM" id="MobiDB-lite"/>
    </source>
</evidence>
<sequence>MSRYNASPDELRRWFCRVIPSPVQWGGPGGWSGRCLSPLRPEKNPSFGVCCDPERAGFLDRTTGQHGGVLELARLLGVDPPGEGGQADPEALAKAEAERQKAALEAARAAVAMRKAWDEGKVLDSPHVYQVRKGLPVLPGLKVDGTGGLLVPLYDSIGGLAGVQRIGADGSKRLIRGSVLTGSFHSMAPDWRNPKHKAIYVAEGYATAYSLQQLVGDAGVVLAAFSTSNVPAVCSLVRRCRPHVVLYAATDNDEAGRRAAEAAAKESGAVPLTPEGTPGSDWNDLATSLGLEAAREELQTAKGRGETMAAEILRLQQVAEDSAVDQGDDWGDLEVGPPIPLLPLSDDPEDDDFPPAAVATTCEAFPEAGPATRKAGRLRFAWRRDLEVLPPDWLVERLFERDTLGLIFGEPGSGKSFASVGLACSVATGRYFCGRKVRQGVVAYVAGEGARGLARRIAGWEEHHGVLVDRLALSNCAADLATLEGIEEASAALAVIREEAGEPLALIVLDTVARCLAGADENSSQDVGRFIGAMDRLRLENPGALILAVHHSGHGDRNRARGSSALKAAMDTELCVTKSNHLVTVTATKSKDAELGNPLTLELQDVVLPGLADEEGRPVHSAVLVEAQGGIQAPRRESLRPVLRQALDSWYAAAKDHGRLDRDGAFLGVHLEDWRRTFYSGSTKDSSDAKKKAFQRTRDELVSLGWLLVEEDLYRLGPASPGAGIEEGNLARDLRERIGWTPRGRGEEDLPGGSLGLDGPAEDTSTQHITKRDKAGQNGTCPGLSRDKPGHTPIGGVPCPGPVPVSRGEKGPNEENLPSSRPDPRTRPQEPPMARAATAAPAKDPTGERHSMPVTDPTATAPPTLDRAPAPVRLAELTERAAKVVDLPKGNIRDWLKGA</sequence>
<protein>
    <submittedName>
        <fullName evidence="4">TOPRIM domain protein</fullName>
    </submittedName>
</protein>
<dbReference type="SMART" id="SM00493">
    <property type="entry name" value="TOPRIM"/>
    <property type="match status" value="1"/>
</dbReference>
<dbReference type="Gene3D" id="3.40.1360.10">
    <property type="match status" value="1"/>
</dbReference>
<gene>
    <name evidence="4" type="ORF">Apau_1667</name>
</gene>
<dbReference type="SUPFAM" id="SSF56731">
    <property type="entry name" value="DNA primase core"/>
    <property type="match status" value="1"/>
</dbReference>
<feature type="domain" description="AAA+ ATPase" evidence="2">
    <location>
        <begin position="401"/>
        <end position="580"/>
    </location>
</feature>
<dbReference type="InterPro" id="IPR034154">
    <property type="entry name" value="TOPRIM_DnaG/twinkle"/>
</dbReference>
<dbReference type="Pfam" id="PF13362">
    <property type="entry name" value="Toprim_3"/>
    <property type="match status" value="1"/>
</dbReference>
<evidence type="ECO:0000259" key="2">
    <source>
        <dbReference type="SMART" id="SM00382"/>
    </source>
</evidence>
<feature type="compositionally biased region" description="Low complexity" evidence="1">
    <location>
        <begin position="853"/>
        <end position="869"/>
    </location>
</feature>
<accession>E3CUW0</accession>
<dbReference type="EMBL" id="CM001022">
    <property type="protein sequence ID" value="EFQ24086.1"/>
    <property type="molecule type" value="Genomic_DNA"/>
</dbReference>
<feature type="region of interest" description="Disordered" evidence="1">
    <location>
        <begin position="261"/>
        <end position="281"/>
    </location>
</feature>
<evidence type="ECO:0000259" key="3">
    <source>
        <dbReference type="SMART" id="SM00493"/>
    </source>
</evidence>
<dbReference type="Pfam" id="PF13481">
    <property type="entry name" value="AAA_25"/>
    <property type="match status" value="1"/>
</dbReference>
<organism evidence="4 5">
    <name type="scientific">Aminomonas paucivorans DSM 12260</name>
    <dbReference type="NCBI Taxonomy" id="584708"/>
    <lineage>
        <taxon>Bacteria</taxon>
        <taxon>Thermotogati</taxon>
        <taxon>Synergistota</taxon>
        <taxon>Synergistia</taxon>
        <taxon>Synergistales</taxon>
        <taxon>Synergistaceae</taxon>
        <taxon>Aminomonas</taxon>
    </lineage>
</organism>
<evidence type="ECO:0000313" key="5">
    <source>
        <dbReference type="Proteomes" id="UP000005096"/>
    </source>
</evidence>
<dbReference type="eggNOG" id="COG4643">
    <property type="taxonomic scope" value="Bacteria"/>
</dbReference>
<feature type="compositionally biased region" description="Low complexity" evidence="1">
    <location>
        <begin position="832"/>
        <end position="844"/>
    </location>
</feature>
<name>E3CUW0_9BACT</name>
<dbReference type="SMART" id="SM00382">
    <property type="entry name" value="AAA"/>
    <property type="match status" value="1"/>
</dbReference>
<feature type="domain" description="Toprim" evidence="3">
    <location>
        <begin position="197"/>
        <end position="272"/>
    </location>
</feature>
<feature type="region of interest" description="Disordered" evidence="1">
    <location>
        <begin position="741"/>
        <end position="869"/>
    </location>
</feature>
<dbReference type="Gene3D" id="3.40.50.300">
    <property type="entry name" value="P-loop containing nucleotide triphosphate hydrolases"/>
    <property type="match status" value="1"/>
</dbReference>
<dbReference type="Proteomes" id="UP000005096">
    <property type="component" value="Chromosome"/>
</dbReference>